<reference evidence="2 3" key="1">
    <citation type="journal article" date="2016" name="Genome Announc.">
        <title>Draft Whole-Genome Sequence of Trichoderma gamsii T6085, a Promising Biocontrol Agent of Fusarium Head Blight on Wheat.</title>
        <authorList>
            <person name="Baroncelli R."/>
            <person name="Zapparata A."/>
            <person name="Piaggeschi G."/>
            <person name="Sarrocco S."/>
            <person name="Vannacci G."/>
        </authorList>
    </citation>
    <scope>NUCLEOTIDE SEQUENCE [LARGE SCALE GENOMIC DNA]</scope>
    <source>
        <strain evidence="2 3">T6085</strain>
    </source>
</reference>
<organism evidence="1 4">
    <name type="scientific">Trichoderma gamsii</name>
    <dbReference type="NCBI Taxonomy" id="398673"/>
    <lineage>
        <taxon>Eukaryota</taxon>
        <taxon>Fungi</taxon>
        <taxon>Dikarya</taxon>
        <taxon>Ascomycota</taxon>
        <taxon>Pezizomycotina</taxon>
        <taxon>Sordariomycetes</taxon>
        <taxon>Hypocreomycetidae</taxon>
        <taxon>Hypocreales</taxon>
        <taxon>Hypocreaceae</taxon>
        <taxon>Trichoderma</taxon>
    </lineage>
</organism>
<comment type="caution">
    <text evidence="1">The sequence shown here is derived from an EMBL/GenBank/DDBJ whole genome shotgun (WGS) entry which is preliminary data.</text>
</comment>
<reference evidence="2" key="3">
    <citation type="submission" date="2017-08" db="EMBL/GenBank/DDBJ databases">
        <title>Trichoderma gamsii strain T6085, whole genome shotgun sequencing project.</title>
        <authorList>
            <person name="Baroncelli R."/>
        </authorList>
    </citation>
    <scope>NUCLEOTIDE SEQUENCE</scope>
    <source>
        <strain evidence="2">T6085</strain>
    </source>
</reference>
<keyword evidence="3" id="KW-1185">Reference proteome</keyword>
<proteinExistence type="predicted"/>
<reference evidence="1 4" key="2">
    <citation type="submission" date="2017-02" db="EMBL/GenBank/DDBJ databases">
        <title>Genomes of Trichoderma spp. with biocontrol activity.</title>
        <authorList>
            <person name="Gardiner D."/>
            <person name="Kazan K."/>
            <person name="Vos C."/>
            <person name="Harvey P."/>
        </authorList>
    </citation>
    <scope>NUCLEOTIDE SEQUENCE [LARGE SCALE GENOMIC DNA]</scope>
    <source>
        <strain evidence="1 4">A5MH</strain>
    </source>
</reference>
<dbReference type="AlphaFoldDB" id="A0A0W7W3U9"/>
<evidence type="ECO:0000313" key="1">
    <source>
        <dbReference type="EMBL" id="PNP46726.1"/>
    </source>
</evidence>
<dbReference type="EMBL" id="JPDN02000039">
    <property type="protein sequence ID" value="PON22293.1"/>
    <property type="molecule type" value="Genomic_DNA"/>
</dbReference>
<gene>
    <name evidence="2" type="ORF">TGAM01_v208776</name>
    <name evidence="1" type="ORF">TGAMA5MH_01677</name>
</gene>
<evidence type="ECO:0000313" key="3">
    <source>
        <dbReference type="Proteomes" id="UP000054821"/>
    </source>
</evidence>
<dbReference type="GeneID" id="29980902"/>
<dbReference type="Proteomes" id="UP000054821">
    <property type="component" value="Unassembled WGS sequence"/>
</dbReference>
<sequence>MSIQNTLHCGEADSPYSWEHVPNDIQPSDLSGAVITRYVGSPRDNQPDIIVAEYATCNDIRRRWFFQCPKEEYRGLMEGIEEAPLALWVASPAGDGTERWAEVFNWLPFRRPTVEGYILCCSLTVL</sequence>
<evidence type="ECO:0000313" key="4">
    <source>
        <dbReference type="Proteomes" id="UP000236546"/>
    </source>
</evidence>
<name>A0A0W7W3U9_9HYPO</name>
<evidence type="ECO:0000313" key="2">
    <source>
        <dbReference type="EMBL" id="PON22293.1"/>
    </source>
</evidence>
<dbReference type="EMBL" id="MTYH01000014">
    <property type="protein sequence ID" value="PNP46726.1"/>
    <property type="molecule type" value="Genomic_DNA"/>
</dbReference>
<dbReference type="Proteomes" id="UP000236546">
    <property type="component" value="Unassembled WGS sequence"/>
</dbReference>
<dbReference type="RefSeq" id="XP_018666284.1">
    <property type="nucleotide sequence ID" value="XM_018800819.1"/>
</dbReference>
<accession>A0A0W7W3U9</accession>
<protein>
    <submittedName>
        <fullName evidence="1">Uncharacterized protein</fullName>
    </submittedName>
</protein>